<keyword evidence="10" id="KW-0325">Glycoprotein</keyword>
<comment type="subcellular location">
    <subcellularLocation>
        <location evidence="1">Cell membrane</location>
        <topology evidence="1">Multi-pass membrane protein</topology>
    </subcellularLocation>
</comment>
<dbReference type="Pfam" id="PF00060">
    <property type="entry name" value="Lig_chan"/>
    <property type="match status" value="1"/>
</dbReference>
<dbReference type="PANTHER" id="PTHR42643">
    <property type="entry name" value="IONOTROPIC RECEPTOR 20A-RELATED"/>
    <property type="match status" value="1"/>
</dbReference>
<keyword evidence="9" id="KW-0675">Receptor</keyword>
<feature type="non-terminal residue" evidence="16">
    <location>
        <position position="1"/>
    </location>
</feature>
<dbReference type="InterPro" id="IPR001320">
    <property type="entry name" value="Iontro_rcpt_C"/>
</dbReference>
<keyword evidence="3" id="KW-0813">Transport</keyword>
<keyword evidence="12" id="KW-0407">Ion channel</keyword>
<dbReference type="STRING" id="105785.A0A2J7QG33"/>
<dbReference type="AlphaFoldDB" id="A0A2J7QG33"/>
<evidence type="ECO:0000259" key="15">
    <source>
        <dbReference type="Pfam" id="PF10613"/>
    </source>
</evidence>
<evidence type="ECO:0000256" key="1">
    <source>
        <dbReference type="ARBA" id="ARBA00004651"/>
    </source>
</evidence>
<evidence type="ECO:0000256" key="7">
    <source>
        <dbReference type="ARBA" id="ARBA00023065"/>
    </source>
</evidence>
<comment type="similarity">
    <text evidence="2">Belongs to the glutamate-gated ion channel (TC 1.A.10.1) family.</text>
</comment>
<reference evidence="16 17" key="1">
    <citation type="submission" date="2017-12" db="EMBL/GenBank/DDBJ databases">
        <title>Hemimetabolous genomes reveal molecular basis of termite eusociality.</title>
        <authorList>
            <person name="Harrison M.C."/>
            <person name="Jongepier E."/>
            <person name="Robertson H.M."/>
            <person name="Arning N."/>
            <person name="Bitard-Feildel T."/>
            <person name="Chao H."/>
            <person name="Childers C.P."/>
            <person name="Dinh H."/>
            <person name="Doddapaneni H."/>
            <person name="Dugan S."/>
            <person name="Gowin J."/>
            <person name="Greiner C."/>
            <person name="Han Y."/>
            <person name="Hu H."/>
            <person name="Hughes D.S.T."/>
            <person name="Huylmans A.-K."/>
            <person name="Kemena C."/>
            <person name="Kremer L.P.M."/>
            <person name="Lee S.L."/>
            <person name="Lopez-Ezquerra A."/>
            <person name="Mallet L."/>
            <person name="Monroy-Kuhn J.M."/>
            <person name="Moser A."/>
            <person name="Murali S.C."/>
            <person name="Muzny D.M."/>
            <person name="Otani S."/>
            <person name="Piulachs M.-D."/>
            <person name="Poelchau M."/>
            <person name="Qu J."/>
            <person name="Schaub F."/>
            <person name="Wada-Katsumata A."/>
            <person name="Worley K.C."/>
            <person name="Xie Q."/>
            <person name="Ylla G."/>
            <person name="Poulsen M."/>
            <person name="Gibbs R.A."/>
            <person name="Schal C."/>
            <person name="Richards S."/>
            <person name="Belles X."/>
            <person name="Korb J."/>
            <person name="Bornberg-Bauer E."/>
        </authorList>
    </citation>
    <scope>NUCLEOTIDE SEQUENCE [LARGE SCALE GENOMIC DNA]</scope>
    <source>
        <tissue evidence="16">Whole body</tissue>
    </source>
</reference>
<organism evidence="16 17">
    <name type="scientific">Cryptotermes secundus</name>
    <dbReference type="NCBI Taxonomy" id="105785"/>
    <lineage>
        <taxon>Eukaryota</taxon>
        <taxon>Metazoa</taxon>
        <taxon>Ecdysozoa</taxon>
        <taxon>Arthropoda</taxon>
        <taxon>Hexapoda</taxon>
        <taxon>Insecta</taxon>
        <taxon>Pterygota</taxon>
        <taxon>Neoptera</taxon>
        <taxon>Polyneoptera</taxon>
        <taxon>Dictyoptera</taxon>
        <taxon>Blattodea</taxon>
        <taxon>Blattoidea</taxon>
        <taxon>Termitoidae</taxon>
        <taxon>Kalotermitidae</taxon>
        <taxon>Cryptotermitinae</taxon>
        <taxon>Cryptotermes</taxon>
    </lineage>
</organism>
<protein>
    <recommendedName>
        <fullName evidence="18">Ionotropic glutamate receptor L-glutamate and glycine-binding domain-containing protein</fullName>
    </recommendedName>
</protein>
<evidence type="ECO:0000313" key="17">
    <source>
        <dbReference type="Proteomes" id="UP000235965"/>
    </source>
</evidence>
<evidence type="ECO:0000256" key="11">
    <source>
        <dbReference type="ARBA" id="ARBA00023286"/>
    </source>
</evidence>
<evidence type="ECO:0000256" key="4">
    <source>
        <dbReference type="ARBA" id="ARBA00022475"/>
    </source>
</evidence>
<feature type="domain" description="Ionotropic glutamate receptor L-glutamate and glycine-binding" evidence="15">
    <location>
        <begin position="4"/>
        <end position="90"/>
    </location>
</feature>
<evidence type="ECO:0000256" key="5">
    <source>
        <dbReference type="ARBA" id="ARBA00022692"/>
    </source>
</evidence>
<feature type="transmembrane region" description="Helical" evidence="13">
    <location>
        <begin position="173"/>
        <end position="195"/>
    </location>
</feature>
<dbReference type="EMBL" id="NEVH01014836">
    <property type="protein sequence ID" value="PNF27556.1"/>
    <property type="molecule type" value="Genomic_DNA"/>
</dbReference>
<keyword evidence="8 13" id="KW-0472">Membrane</keyword>
<feature type="transmembrane region" description="Helical" evidence="13">
    <location>
        <begin position="107"/>
        <end position="126"/>
    </location>
</feature>
<keyword evidence="4" id="KW-1003">Cell membrane</keyword>
<keyword evidence="17" id="KW-1185">Reference proteome</keyword>
<feature type="transmembrane region" description="Helical" evidence="13">
    <location>
        <begin position="146"/>
        <end position="161"/>
    </location>
</feature>
<feature type="domain" description="Ionotropic glutamate receptor C-terminal" evidence="14">
    <location>
        <begin position="106"/>
        <end position="373"/>
    </location>
</feature>
<evidence type="ECO:0000256" key="6">
    <source>
        <dbReference type="ARBA" id="ARBA00022989"/>
    </source>
</evidence>
<evidence type="ECO:0000256" key="8">
    <source>
        <dbReference type="ARBA" id="ARBA00023136"/>
    </source>
</evidence>
<evidence type="ECO:0000259" key="14">
    <source>
        <dbReference type="Pfam" id="PF00060"/>
    </source>
</evidence>
<evidence type="ECO:0008006" key="18">
    <source>
        <dbReference type="Google" id="ProtNLM"/>
    </source>
</evidence>
<dbReference type="Proteomes" id="UP000235965">
    <property type="component" value="Unassembled WGS sequence"/>
</dbReference>
<dbReference type="InterPro" id="IPR052192">
    <property type="entry name" value="Insect_Ionotropic_Sensory_Rcpt"/>
</dbReference>
<comment type="caution">
    <text evidence="16">The sequence shown here is derived from an EMBL/GenBank/DDBJ whole genome shotgun (WGS) entry which is preliminary data.</text>
</comment>
<dbReference type="OrthoDB" id="8182981at2759"/>
<sequence>GVLDGIEMKIFLEVSRRLNFTWKLEEPAEKNKWGQKFENGSWSGGIIGALVDGRADVGFCFLWLVDPQASDIDLTFPWNSVCNTFLVPRPERLKKLSAIFLPFRSSLWGSLTAATMFVATVMWLLARLSPPGALNTTEGRLSWCDYLLAVLGVLTMANPATSQHRLYEVRHVLNSWAVFTLLITTAYSSGLVSHLTVPTYSKPLDTIRALVEADIYWSSAYYPAVEILFDIENSWHSRFIRKFQLYNEESHHKRPHTHAALGYVLEGKPPYYLEGTPVSREEMTELRVMRECISRYFISLGLSKMSPYTTAFNEVLVRLIETGIVQYWKKSILYRSVDPIITRLFDKTGKKDVRPEMLRMENVQGAFLLLCAGDMICILVFIAELSLKCILNSHNVNQVCYVSYPLTVCCVLPSSLLILPV</sequence>
<dbReference type="Gene3D" id="3.40.190.10">
    <property type="entry name" value="Periplasmic binding protein-like II"/>
    <property type="match status" value="1"/>
</dbReference>
<keyword evidence="7" id="KW-0406">Ion transport</keyword>
<dbReference type="SUPFAM" id="SSF53850">
    <property type="entry name" value="Periplasmic binding protein-like II"/>
    <property type="match status" value="1"/>
</dbReference>
<evidence type="ECO:0000256" key="10">
    <source>
        <dbReference type="ARBA" id="ARBA00023180"/>
    </source>
</evidence>
<proteinExistence type="inferred from homology"/>
<evidence type="ECO:0000256" key="13">
    <source>
        <dbReference type="SAM" id="Phobius"/>
    </source>
</evidence>
<keyword evidence="5 13" id="KW-0812">Transmembrane</keyword>
<evidence type="ECO:0000256" key="9">
    <source>
        <dbReference type="ARBA" id="ARBA00023170"/>
    </source>
</evidence>
<dbReference type="PANTHER" id="PTHR42643:SF24">
    <property type="entry name" value="IONOTROPIC RECEPTOR 60A"/>
    <property type="match status" value="1"/>
</dbReference>
<dbReference type="GO" id="GO:0050906">
    <property type="term" value="P:detection of stimulus involved in sensory perception"/>
    <property type="evidence" value="ECO:0007669"/>
    <property type="project" value="UniProtKB-ARBA"/>
</dbReference>
<feature type="transmembrane region" description="Helical" evidence="13">
    <location>
        <begin position="366"/>
        <end position="387"/>
    </location>
</feature>
<dbReference type="GO" id="GO:0005886">
    <property type="term" value="C:plasma membrane"/>
    <property type="evidence" value="ECO:0007669"/>
    <property type="project" value="UniProtKB-SubCell"/>
</dbReference>
<evidence type="ECO:0000256" key="12">
    <source>
        <dbReference type="ARBA" id="ARBA00023303"/>
    </source>
</evidence>
<dbReference type="GO" id="GO:0015276">
    <property type="term" value="F:ligand-gated monoatomic ion channel activity"/>
    <property type="evidence" value="ECO:0007669"/>
    <property type="project" value="InterPro"/>
</dbReference>
<dbReference type="Pfam" id="PF10613">
    <property type="entry name" value="Lig_chan-Glu_bd"/>
    <property type="match status" value="1"/>
</dbReference>
<dbReference type="InParanoid" id="A0A2J7QG33"/>
<evidence type="ECO:0000256" key="2">
    <source>
        <dbReference type="ARBA" id="ARBA00008685"/>
    </source>
</evidence>
<gene>
    <name evidence="16" type="ORF">B7P43_G02868</name>
</gene>
<dbReference type="Gene3D" id="1.10.287.70">
    <property type="match status" value="1"/>
</dbReference>
<keyword evidence="6 13" id="KW-1133">Transmembrane helix</keyword>
<name>A0A2J7QG33_9NEOP</name>
<feature type="transmembrane region" description="Helical" evidence="13">
    <location>
        <begin position="399"/>
        <end position="419"/>
    </location>
</feature>
<evidence type="ECO:0000313" key="16">
    <source>
        <dbReference type="EMBL" id="PNF27556.1"/>
    </source>
</evidence>
<accession>A0A2J7QG33</accession>
<dbReference type="InterPro" id="IPR019594">
    <property type="entry name" value="Glu/Gly-bd"/>
</dbReference>
<evidence type="ECO:0000256" key="3">
    <source>
        <dbReference type="ARBA" id="ARBA00022448"/>
    </source>
</evidence>
<keyword evidence="11" id="KW-1071">Ligand-gated ion channel</keyword>